<protein>
    <submittedName>
        <fullName evidence="1">Uncharacterized protein</fullName>
    </submittedName>
</protein>
<evidence type="ECO:0000313" key="1">
    <source>
        <dbReference type="EMBL" id="EFX84614.1"/>
    </source>
</evidence>
<proteinExistence type="predicted"/>
<dbReference type="AlphaFoldDB" id="E9G7R0"/>
<evidence type="ECO:0000313" key="2">
    <source>
        <dbReference type="Proteomes" id="UP000000305"/>
    </source>
</evidence>
<keyword evidence="2" id="KW-1185">Reference proteome</keyword>
<reference evidence="1 2" key="1">
    <citation type="journal article" date="2011" name="Science">
        <title>The ecoresponsive genome of Daphnia pulex.</title>
        <authorList>
            <person name="Colbourne J.K."/>
            <person name="Pfrender M.E."/>
            <person name="Gilbert D."/>
            <person name="Thomas W.K."/>
            <person name="Tucker A."/>
            <person name="Oakley T.H."/>
            <person name="Tokishita S."/>
            <person name="Aerts A."/>
            <person name="Arnold G.J."/>
            <person name="Basu M.K."/>
            <person name="Bauer D.J."/>
            <person name="Caceres C.E."/>
            <person name="Carmel L."/>
            <person name="Casola C."/>
            <person name="Choi J.H."/>
            <person name="Detter J.C."/>
            <person name="Dong Q."/>
            <person name="Dusheyko S."/>
            <person name="Eads B.D."/>
            <person name="Frohlich T."/>
            <person name="Geiler-Samerotte K.A."/>
            <person name="Gerlach D."/>
            <person name="Hatcher P."/>
            <person name="Jogdeo S."/>
            <person name="Krijgsveld J."/>
            <person name="Kriventseva E.V."/>
            <person name="Kultz D."/>
            <person name="Laforsch C."/>
            <person name="Lindquist E."/>
            <person name="Lopez J."/>
            <person name="Manak J.R."/>
            <person name="Muller J."/>
            <person name="Pangilinan J."/>
            <person name="Patwardhan R.P."/>
            <person name="Pitluck S."/>
            <person name="Pritham E.J."/>
            <person name="Rechtsteiner A."/>
            <person name="Rho M."/>
            <person name="Rogozin I.B."/>
            <person name="Sakarya O."/>
            <person name="Salamov A."/>
            <person name="Schaack S."/>
            <person name="Shapiro H."/>
            <person name="Shiga Y."/>
            <person name="Skalitzky C."/>
            <person name="Smith Z."/>
            <person name="Souvorov A."/>
            <person name="Sung W."/>
            <person name="Tang Z."/>
            <person name="Tsuchiya D."/>
            <person name="Tu H."/>
            <person name="Vos H."/>
            <person name="Wang M."/>
            <person name="Wolf Y.I."/>
            <person name="Yamagata H."/>
            <person name="Yamada T."/>
            <person name="Ye Y."/>
            <person name="Shaw J.R."/>
            <person name="Andrews J."/>
            <person name="Crease T.J."/>
            <person name="Tang H."/>
            <person name="Lucas S.M."/>
            <person name="Robertson H.M."/>
            <person name="Bork P."/>
            <person name="Koonin E.V."/>
            <person name="Zdobnov E.M."/>
            <person name="Grigoriev I.V."/>
            <person name="Lynch M."/>
            <person name="Boore J.L."/>
        </authorList>
    </citation>
    <scope>NUCLEOTIDE SEQUENCE [LARGE SCALE GENOMIC DNA]</scope>
</reference>
<dbReference type="KEGG" id="dpx:DAPPUDRAFT_238900"/>
<dbReference type="Proteomes" id="UP000000305">
    <property type="component" value="Unassembled WGS sequence"/>
</dbReference>
<accession>E9G7R0</accession>
<name>E9G7R0_DAPPU</name>
<gene>
    <name evidence="1" type="ORF">DAPPUDRAFT_238900</name>
</gene>
<dbReference type="EMBL" id="GL732534">
    <property type="protein sequence ID" value="EFX84614.1"/>
    <property type="molecule type" value="Genomic_DNA"/>
</dbReference>
<organism evidence="1 2">
    <name type="scientific">Daphnia pulex</name>
    <name type="common">Water flea</name>
    <dbReference type="NCBI Taxonomy" id="6669"/>
    <lineage>
        <taxon>Eukaryota</taxon>
        <taxon>Metazoa</taxon>
        <taxon>Ecdysozoa</taxon>
        <taxon>Arthropoda</taxon>
        <taxon>Crustacea</taxon>
        <taxon>Branchiopoda</taxon>
        <taxon>Diplostraca</taxon>
        <taxon>Cladocera</taxon>
        <taxon>Anomopoda</taxon>
        <taxon>Daphniidae</taxon>
        <taxon>Daphnia</taxon>
    </lineage>
</organism>
<dbReference type="InParanoid" id="E9G7R0"/>
<sequence length="79" mass="8832">MEILLPKVRASFQMTGENRVHQLRNEALKETMGSNVSIASAHREPGFNRSTSGYSISGVSRPHFPIVLSLRNMYSKCPI</sequence>
<dbReference type="HOGENOM" id="CLU_2608425_0_0_1"/>